<name>A0A974CDG3_XENLA</name>
<dbReference type="InterPro" id="IPR013106">
    <property type="entry name" value="Ig_V-set"/>
</dbReference>
<dbReference type="PANTHER" id="PTHR23268">
    <property type="entry name" value="T-CELL RECEPTOR BETA CHAIN"/>
    <property type="match status" value="1"/>
</dbReference>
<feature type="domain" description="Ig-like" evidence="3">
    <location>
        <begin position="1"/>
        <end position="94"/>
    </location>
</feature>
<evidence type="ECO:0000313" key="5">
    <source>
        <dbReference type="Proteomes" id="UP000694892"/>
    </source>
</evidence>
<protein>
    <recommendedName>
        <fullName evidence="3">Ig-like domain-containing protein</fullName>
    </recommendedName>
</protein>
<evidence type="ECO:0000313" key="4">
    <source>
        <dbReference type="EMBL" id="OCT71214.1"/>
    </source>
</evidence>
<evidence type="ECO:0000259" key="3">
    <source>
        <dbReference type="PROSITE" id="PS50835"/>
    </source>
</evidence>
<dbReference type="Gene3D" id="2.60.40.10">
    <property type="entry name" value="Immunoglobulins"/>
    <property type="match status" value="1"/>
</dbReference>
<dbReference type="InterPro" id="IPR036179">
    <property type="entry name" value="Ig-like_dom_sf"/>
</dbReference>
<proteinExistence type="predicted"/>
<organism evidence="4 5">
    <name type="scientific">Xenopus laevis</name>
    <name type="common">African clawed frog</name>
    <dbReference type="NCBI Taxonomy" id="8355"/>
    <lineage>
        <taxon>Eukaryota</taxon>
        <taxon>Metazoa</taxon>
        <taxon>Chordata</taxon>
        <taxon>Craniata</taxon>
        <taxon>Vertebrata</taxon>
        <taxon>Euteleostomi</taxon>
        <taxon>Amphibia</taxon>
        <taxon>Batrachia</taxon>
        <taxon>Anura</taxon>
        <taxon>Pipoidea</taxon>
        <taxon>Pipidae</taxon>
        <taxon>Xenopodinae</taxon>
        <taxon>Xenopus</taxon>
        <taxon>Xenopus</taxon>
    </lineage>
</organism>
<evidence type="ECO:0000256" key="2">
    <source>
        <dbReference type="ARBA" id="ARBA00022859"/>
    </source>
</evidence>
<dbReference type="Pfam" id="PF07686">
    <property type="entry name" value="V-set"/>
    <property type="match status" value="1"/>
</dbReference>
<dbReference type="AlphaFoldDB" id="A0A974CDG3"/>
<keyword evidence="2" id="KW-0391">Immunity</keyword>
<dbReference type="PANTHER" id="PTHR23268:SF124">
    <property type="entry name" value="IG-LIKE DOMAIN-CONTAINING PROTEIN"/>
    <property type="match status" value="1"/>
</dbReference>
<gene>
    <name evidence="4" type="ORF">XELAEV_18034192mg</name>
</gene>
<dbReference type="PROSITE" id="PS50835">
    <property type="entry name" value="IG_LIKE"/>
    <property type="match status" value="1"/>
</dbReference>
<dbReference type="InterPro" id="IPR013783">
    <property type="entry name" value="Ig-like_fold"/>
</dbReference>
<dbReference type="GO" id="GO:0005886">
    <property type="term" value="C:plasma membrane"/>
    <property type="evidence" value="ECO:0007669"/>
    <property type="project" value="TreeGrafter"/>
</dbReference>
<dbReference type="Proteomes" id="UP000694892">
    <property type="component" value="Chromosome 7L"/>
</dbReference>
<accession>A0A974CDG3</accession>
<dbReference type="InterPro" id="IPR007110">
    <property type="entry name" value="Ig-like_dom"/>
</dbReference>
<dbReference type="EMBL" id="CM004478">
    <property type="protein sequence ID" value="OCT71214.1"/>
    <property type="molecule type" value="Genomic_DNA"/>
</dbReference>
<dbReference type="GO" id="GO:0002376">
    <property type="term" value="P:immune system process"/>
    <property type="evidence" value="ECO:0007669"/>
    <property type="project" value="UniProtKB-KW"/>
</dbReference>
<sequence>MSLRCRVTDSSLSNTLWYRQGGDGPLTLIGHTYRGGTPSIESSFSGTNITIRAESTDSSLLLISGVSGQHSGTYFCAGSTHSDTGRGRLCAELTPPKLCN</sequence>
<dbReference type="CDD" id="cd00099">
    <property type="entry name" value="IgV"/>
    <property type="match status" value="1"/>
</dbReference>
<dbReference type="SUPFAM" id="SSF48726">
    <property type="entry name" value="Immunoglobulin"/>
    <property type="match status" value="1"/>
</dbReference>
<keyword evidence="1" id="KW-0732">Signal</keyword>
<dbReference type="GO" id="GO:0007166">
    <property type="term" value="P:cell surface receptor signaling pathway"/>
    <property type="evidence" value="ECO:0007669"/>
    <property type="project" value="TreeGrafter"/>
</dbReference>
<dbReference type="InterPro" id="IPR050413">
    <property type="entry name" value="TCR_beta_variable"/>
</dbReference>
<evidence type="ECO:0000256" key="1">
    <source>
        <dbReference type="ARBA" id="ARBA00022729"/>
    </source>
</evidence>
<reference evidence="5" key="1">
    <citation type="journal article" date="2016" name="Nature">
        <title>Genome evolution in the allotetraploid frog Xenopus laevis.</title>
        <authorList>
            <person name="Session A.M."/>
            <person name="Uno Y."/>
            <person name="Kwon T."/>
            <person name="Chapman J.A."/>
            <person name="Toyoda A."/>
            <person name="Takahashi S."/>
            <person name="Fukui A."/>
            <person name="Hikosaka A."/>
            <person name="Suzuki A."/>
            <person name="Kondo M."/>
            <person name="van Heeringen S.J."/>
            <person name="Quigley I."/>
            <person name="Heinz S."/>
            <person name="Ogino H."/>
            <person name="Ochi H."/>
            <person name="Hellsten U."/>
            <person name="Lyons J.B."/>
            <person name="Simakov O."/>
            <person name="Putnam N."/>
            <person name="Stites J."/>
            <person name="Kuroki Y."/>
            <person name="Tanaka T."/>
            <person name="Michiue T."/>
            <person name="Watanabe M."/>
            <person name="Bogdanovic O."/>
            <person name="Lister R."/>
            <person name="Georgiou G."/>
            <person name="Paranjpe S.S."/>
            <person name="van Kruijsbergen I."/>
            <person name="Shu S."/>
            <person name="Carlson J."/>
            <person name="Kinoshita T."/>
            <person name="Ohta Y."/>
            <person name="Mawaribuchi S."/>
            <person name="Jenkins J."/>
            <person name="Grimwood J."/>
            <person name="Schmutz J."/>
            <person name="Mitros T."/>
            <person name="Mozaffari S.V."/>
            <person name="Suzuki Y."/>
            <person name="Haramoto Y."/>
            <person name="Yamamoto T.S."/>
            <person name="Takagi C."/>
            <person name="Heald R."/>
            <person name="Miller K."/>
            <person name="Haudenschild C."/>
            <person name="Kitzman J."/>
            <person name="Nakayama T."/>
            <person name="Izutsu Y."/>
            <person name="Robert J."/>
            <person name="Fortriede J."/>
            <person name="Burns K."/>
            <person name="Lotay V."/>
            <person name="Karimi K."/>
            <person name="Yasuoka Y."/>
            <person name="Dichmann D.S."/>
            <person name="Flajnik M.F."/>
            <person name="Houston D.W."/>
            <person name="Shendure J."/>
            <person name="DuPasquier L."/>
            <person name="Vize P.D."/>
            <person name="Zorn A.M."/>
            <person name="Ito M."/>
            <person name="Marcotte E.M."/>
            <person name="Wallingford J.B."/>
            <person name="Ito Y."/>
            <person name="Asashima M."/>
            <person name="Ueno N."/>
            <person name="Matsuda Y."/>
            <person name="Veenstra G.J."/>
            <person name="Fujiyama A."/>
            <person name="Harland R.M."/>
            <person name="Taira M."/>
            <person name="Rokhsar D.S."/>
        </authorList>
    </citation>
    <scope>NUCLEOTIDE SEQUENCE [LARGE SCALE GENOMIC DNA]</scope>
    <source>
        <strain evidence="5">J</strain>
    </source>
</reference>